<dbReference type="PROSITE" id="PS50931">
    <property type="entry name" value="HTH_LYSR"/>
    <property type="match status" value="1"/>
</dbReference>
<evidence type="ECO:0000256" key="4">
    <source>
        <dbReference type="ARBA" id="ARBA00023163"/>
    </source>
</evidence>
<dbReference type="SUPFAM" id="SSF46785">
    <property type="entry name" value="Winged helix' DNA-binding domain"/>
    <property type="match status" value="1"/>
</dbReference>
<dbReference type="Pfam" id="PF00126">
    <property type="entry name" value="HTH_1"/>
    <property type="match status" value="1"/>
</dbReference>
<dbReference type="PANTHER" id="PTHR30537">
    <property type="entry name" value="HTH-TYPE TRANSCRIPTIONAL REGULATOR"/>
    <property type="match status" value="1"/>
</dbReference>
<feature type="domain" description="HTH lysR-type" evidence="5">
    <location>
        <begin position="1"/>
        <end position="61"/>
    </location>
</feature>
<keyword evidence="3" id="KW-0238">DNA-binding</keyword>
<dbReference type="InterPro" id="IPR000847">
    <property type="entry name" value="LysR_HTH_N"/>
</dbReference>
<comment type="similarity">
    <text evidence="1">Belongs to the LysR transcriptional regulatory family.</text>
</comment>
<protein>
    <submittedName>
        <fullName evidence="6">LysR family transcriptional regulator</fullName>
    </submittedName>
</protein>
<dbReference type="Gene3D" id="1.10.10.10">
    <property type="entry name" value="Winged helix-like DNA-binding domain superfamily/Winged helix DNA-binding domain"/>
    <property type="match status" value="1"/>
</dbReference>
<dbReference type="InterPro" id="IPR058163">
    <property type="entry name" value="LysR-type_TF_proteobact-type"/>
</dbReference>
<dbReference type="InterPro" id="IPR005119">
    <property type="entry name" value="LysR_subst-bd"/>
</dbReference>
<dbReference type="PANTHER" id="PTHR30537:SF1">
    <property type="entry name" value="HTH-TYPE TRANSCRIPTIONAL REGULATOR PGRR"/>
    <property type="match status" value="1"/>
</dbReference>
<comment type="caution">
    <text evidence="6">The sequence shown here is derived from an EMBL/GenBank/DDBJ whole genome shotgun (WGS) entry which is preliminary data.</text>
</comment>
<dbReference type="SUPFAM" id="SSF53850">
    <property type="entry name" value="Periplasmic binding protein-like II"/>
    <property type="match status" value="1"/>
</dbReference>
<reference evidence="6 7" key="1">
    <citation type="submission" date="2021-03" db="EMBL/GenBank/DDBJ databases">
        <title>Plant growth promoting bacteria isolated from wild legumes nodules and trapping Phaseolus vulgaris L. nodules in the center and southern Mexico.</title>
        <authorList>
            <person name="Estrada P."/>
        </authorList>
    </citation>
    <scope>NUCLEOTIDE SEQUENCE [LARGE SCALE GENOMIC DNA]</scope>
    <source>
        <strain evidence="6 7">MaGu-431</strain>
    </source>
</reference>
<proteinExistence type="inferred from homology"/>
<evidence type="ECO:0000259" key="5">
    <source>
        <dbReference type="PROSITE" id="PS50931"/>
    </source>
</evidence>
<keyword evidence="2" id="KW-0805">Transcription regulation</keyword>
<dbReference type="InterPro" id="IPR036388">
    <property type="entry name" value="WH-like_DNA-bd_sf"/>
</dbReference>
<evidence type="ECO:0000313" key="6">
    <source>
        <dbReference type="EMBL" id="MBP0604454.1"/>
    </source>
</evidence>
<accession>A0ABS4BAC6</accession>
<dbReference type="InterPro" id="IPR036390">
    <property type="entry name" value="WH_DNA-bd_sf"/>
</dbReference>
<dbReference type="Gene3D" id="3.40.190.290">
    <property type="match status" value="1"/>
</dbReference>
<keyword evidence="4" id="KW-0804">Transcription</keyword>
<evidence type="ECO:0000256" key="3">
    <source>
        <dbReference type="ARBA" id="ARBA00023125"/>
    </source>
</evidence>
<keyword evidence="7" id="KW-1185">Reference proteome</keyword>
<gene>
    <name evidence="6" type="ORF">J8I01_18300</name>
</gene>
<dbReference type="Proteomes" id="UP000666661">
    <property type="component" value="Unassembled WGS sequence"/>
</dbReference>
<name>A0ABS4BAC6_9GAMM</name>
<organism evidence="6 7">
    <name type="scientific">Aeromonas sanarellii</name>
    <dbReference type="NCBI Taxonomy" id="633415"/>
    <lineage>
        <taxon>Bacteria</taxon>
        <taxon>Pseudomonadati</taxon>
        <taxon>Pseudomonadota</taxon>
        <taxon>Gammaproteobacteria</taxon>
        <taxon>Aeromonadales</taxon>
        <taxon>Aeromonadaceae</taxon>
        <taxon>Aeromonas</taxon>
    </lineage>
</organism>
<dbReference type="RefSeq" id="WP_209794955.1">
    <property type="nucleotide sequence ID" value="NZ_JAGIQF010000014.1"/>
</dbReference>
<evidence type="ECO:0000256" key="1">
    <source>
        <dbReference type="ARBA" id="ARBA00009437"/>
    </source>
</evidence>
<evidence type="ECO:0000313" key="7">
    <source>
        <dbReference type="Proteomes" id="UP000666661"/>
    </source>
</evidence>
<dbReference type="EMBL" id="JAGIQF010000014">
    <property type="protein sequence ID" value="MBP0604454.1"/>
    <property type="molecule type" value="Genomic_DNA"/>
</dbReference>
<sequence>MKGSTFHCLMIFHCIVQEGSIRGAARRLEMSAPTVSLALKQLEQTLGLALFRRTTRSMDLTEAGQQLHDQTGHAMATLDGALERVGQHGRAPAGKVRVTLPRFVFQSFLQPLYAGFCRQYPDIELELHLSDATVDILREGIDLGIRSGDRVDEGMVARPLSSPLREALFASPEYLARHGEPTTPAQLSEHRLIRYRFTTSNRLSALRLALDDNTPAPEMGTALIVNDTDAMIDAARQGLGIGKMIEPVATPYLAAGTLMPVLESWWVTHPGLHLYYRRESAQTGRVRALIDYLLAHRMQP</sequence>
<evidence type="ECO:0000256" key="2">
    <source>
        <dbReference type="ARBA" id="ARBA00023015"/>
    </source>
</evidence>
<dbReference type="Pfam" id="PF03466">
    <property type="entry name" value="LysR_substrate"/>
    <property type="match status" value="1"/>
</dbReference>